<sequence length="147" mass="16762">MKLKYELESLGAQVLMTRTEDKAVSLEERLAASKTAKPDLFISIHSNSMADNIDISKVNGFSVFYRDAHAYPIAEEIHDDTIKSLNRNDKGIHKKSFYVFRGTWTPSILLESGFVPNPAEFEWLIDDDEQSILAKSLVQTILKYYTE</sequence>
<dbReference type="CDD" id="cd02696">
    <property type="entry name" value="MurNAc-LAA"/>
    <property type="match status" value="1"/>
</dbReference>
<dbReference type="SUPFAM" id="SSF53187">
    <property type="entry name" value="Zn-dependent exopeptidases"/>
    <property type="match status" value="1"/>
</dbReference>
<keyword evidence="1 3" id="KW-0378">Hydrolase</keyword>
<dbReference type="EMBL" id="VSSQ01039492">
    <property type="protein sequence ID" value="MPM92566.1"/>
    <property type="molecule type" value="Genomic_DNA"/>
</dbReference>
<feature type="domain" description="MurNAc-LAA" evidence="2">
    <location>
        <begin position="30"/>
        <end position="142"/>
    </location>
</feature>
<reference evidence="3" key="1">
    <citation type="submission" date="2019-08" db="EMBL/GenBank/DDBJ databases">
        <authorList>
            <person name="Kucharzyk K."/>
            <person name="Murdoch R.W."/>
            <person name="Higgins S."/>
            <person name="Loffler F."/>
        </authorList>
    </citation>
    <scope>NUCLEOTIDE SEQUENCE</scope>
</reference>
<dbReference type="PANTHER" id="PTHR30404">
    <property type="entry name" value="N-ACETYLMURAMOYL-L-ALANINE AMIDASE"/>
    <property type="match status" value="1"/>
</dbReference>
<dbReference type="GO" id="GO:0008745">
    <property type="term" value="F:N-acetylmuramoyl-L-alanine amidase activity"/>
    <property type="evidence" value="ECO:0007669"/>
    <property type="project" value="UniProtKB-EC"/>
</dbReference>
<proteinExistence type="predicted"/>
<accession>A0A645DTA6</accession>
<evidence type="ECO:0000259" key="2">
    <source>
        <dbReference type="SMART" id="SM00646"/>
    </source>
</evidence>
<name>A0A645DTA6_9ZZZZ</name>
<dbReference type="SMART" id="SM00646">
    <property type="entry name" value="Ami_3"/>
    <property type="match status" value="1"/>
</dbReference>
<dbReference type="InterPro" id="IPR002508">
    <property type="entry name" value="MurNAc-LAA_cat"/>
</dbReference>
<dbReference type="GO" id="GO:0030288">
    <property type="term" value="C:outer membrane-bounded periplasmic space"/>
    <property type="evidence" value="ECO:0007669"/>
    <property type="project" value="TreeGrafter"/>
</dbReference>
<dbReference type="GO" id="GO:0009253">
    <property type="term" value="P:peptidoglycan catabolic process"/>
    <property type="evidence" value="ECO:0007669"/>
    <property type="project" value="InterPro"/>
</dbReference>
<evidence type="ECO:0000313" key="3">
    <source>
        <dbReference type="EMBL" id="MPM92566.1"/>
    </source>
</evidence>
<dbReference type="InterPro" id="IPR050695">
    <property type="entry name" value="N-acetylmuramoyl_amidase_3"/>
</dbReference>
<dbReference type="Gene3D" id="3.40.630.40">
    <property type="entry name" value="Zn-dependent exopeptidases"/>
    <property type="match status" value="1"/>
</dbReference>
<gene>
    <name evidence="3" type="primary">lytC_14</name>
    <name evidence="3" type="ORF">SDC9_139701</name>
</gene>
<protein>
    <submittedName>
        <fullName evidence="3">N-acetylmuramoyl-L-alanine amidase LytC</fullName>
        <ecNumber evidence="3">3.5.1.28</ecNumber>
    </submittedName>
</protein>
<dbReference type="Pfam" id="PF01520">
    <property type="entry name" value="Amidase_3"/>
    <property type="match status" value="1"/>
</dbReference>
<comment type="caution">
    <text evidence="3">The sequence shown here is derived from an EMBL/GenBank/DDBJ whole genome shotgun (WGS) entry which is preliminary data.</text>
</comment>
<dbReference type="EC" id="3.5.1.28" evidence="3"/>
<evidence type="ECO:0000256" key="1">
    <source>
        <dbReference type="ARBA" id="ARBA00022801"/>
    </source>
</evidence>
<dbReference type="AlphaFoldDB" id="A0A645DTA6"/>
<organism evidence="3">
    <name type="scientific">bioreactor metagenome</name>
    <dbReference type="NCBI Taxonomy" id="1076179"/>
    <lineage>
        <taxon>unclassified sequences</taxon>
        <taxon>metagenomes</taxon>
        <taxon>ecological metagenomes</taxon>
    </lineage>
</organism>
<dbReference type="PANTHER" id="PTHR30404:SF0">
    <property type="entry name" value="N-ACETYLMURAMOYL-L-ALANINE AMIDASE AMIC"/>
    <property type="match status" value="1"/>
</dbReference>